<comment type="caution">
    <text evidence="8">The sequence shown here is derived from an EMBL/GenBank/DDBJ whole genome shotgun (WGS) entry which is preliminary data.</text>
</comment>
<dbReference type="SMART" id="SM00135">
    <property type="entry name" value="LY"/>
    <property type="match status" value="4"/>
</dbReference>
<dbReference type="PROSITE" id="PS50026">
    <property type="entry name" value="EGF_3"/>
    <property type="match status" value="1"/>
</dbReference>
<evidence type="ECO:0000256" key="4">
    <source>
        <dbReference type="ARBA" id="ARBA00023157"/>
    </source>
</evidence>
<dbReference type="Pfam" id="PF07645">
    <property type="entry name" value="EGF_CA"/>
    <property type="match status" value="1"/>
</dbReference>
<evidence type="ECO:0000256" key="2">
    <source>
        <dbReference type="ARBA" id="ARBA00022729"/>
    </source>
</evidence>
<evidence type="ECO:0000259" key="7">
    <source>
        <dbReference type="PROSITE" id="PS50026"/>
    </source>
</evidence>
<dbReference type="EMBL" id="MNPL01007079">
    <property type="protein sequence ID" value="OQR74969.1"/>
    <property type="molecule type" value="Genomic_DNA"/>
</dbReference>
<dbReference type="PANTHER" id="PTHR46513:SF13">
    <property type="entry name" value="EGF-LIKE DOMAIN-CONTAINING PROTEIN"/>
    <property type="match status" value="1"/>
</dbReference>
<feature type="disulfide bond" evidence="5">
    <location>
        <begin position="406"/>
        <end position="415"/>
    </location>
</feature>
<dbReference type="SUPFAM" id="SSF57196">
    <property type="entry name" value="EGF/Laminin"/>
    <property type="match status" value="1"/>
</dbReference>
<dbReference type="InterPro" id="IPR009030">
    <property type="entry name" value="Growth_fac_rcpt_cys_sf"/>
</dbReference>
<dbReference type="FunFam" id="2.10.25.10:FF:000038">
    <property type="entry name" value="Fibrillin 2"/>
    <property type="match status" value="1"/>
</dbReference>
<keyword evidence="1 5" id="KW-0245">EGF-like domain</keyword>
<dbReference type="InterPro" id="IPR000742">
    <property type="entry name" value="EGF"/>
</dbReference>
<keyword evidence="6" id="KW-1133">Transmembrane helix</keyword>
<keyword evidence="9" id="KW-1185">Reference proteome</keyword>
<dbReference type="Proteomes" id="UP000192247">
    <property type="component" value="Unassembled WGS sequence"/>
</dbReference>
<dbReference type="InParanoid" id="A0A1V9XN83"/>
<dbReference type="PROSITE" id="PS01187">
    <property type="entry name" value="EGF_CA"/>
    <property type="match status" value="1"/>
</dbReference>
<dbReference type="InterPro" id="IPR018097">
    <property type="entry name" value="EGF_Ca-bd_CS"/>
</dbReference>
<dbReference type="OrthoDB" id="21182at2759"/>
<dbReference type="PROSITE" id="PS01186">
    <property type="entry name" value="EGF_2"/>
    <property type="match status" value="3"/>
</dbReference>
<keyword evidence="8" id="KW-0449">Lipoprotein</keyword>
<feature type="transmembrane region" description="Helical" evidence="6">
    <location>
        <begin position="423"/>
        <end position="446"/>
    </location>
</feature>
<evidence type="ECO:0000256" key="5">
    <source>
        <dbReference type="PROSITE-ProRule" id="PRU00076"/>
    </source>
</evidence>
<evidence type="ECO:0000313" key="9">
    <source>
        <dbReference type="Proteomes" id="UP000192247"/>
    </source>
</evidence>
<dbReference type="InterPro" id="IPR001881">
    <property type="entry name" value="EGF-like_Ca-bd_dom"/>
</dbReference>
<dbReference type="InterPro" id="IPR000033">
    <property type="entry name" value="LDLR_classB_rpt"/>
</dbReference>
<dbReference type="SMART" id="SM00181">
    <property type="entry name" value="EGF"/>
    <property type="match status" value="3"/>
</dbReference>
<keyword evidence="6" id="KW-0812">Transmembrane</keyword>
<keyword evidence="8" id="KW-0675">Receptor</keyword>
<evidence type="ECO:0000256" key="6">
    <source>
        <dbReference type="SAM" id="Phobius"/>
    </source>
</evidence>
<comment type="caution">
    <text evidence="5">Lacks conserved residue(s) required for the propagation of feature annotation.</text>
</comment>
<organism evidence="8 9">
    <name type="scientific">Tropilaelaps mercedesae</name>
    <dbReference type="NCBI Taxonomy" id="418985"/>
    <lineage>
        <taxon>Eukaryota</taxon>
        <taxon>Metazoa</taxon>
        <taxon>Ecdysozoa</taxon>
        <taxon>Arthropoda</taxon>
        <taxon>Chelicerata</taxon>
        <taxon>Arachnida</taxon>
        <taxon>Acari</taxon>
        <taxon>Parasitiformes</taxon>
        <taxon>Mesostigmata</taxon>
        <taxon>Gamasina</taxon>
        <taxon>Dermanyssoidea</taxon>
        <taxon>Laelapidae</taxon>
        <taxon>Tropilaelaps</taxon>
    </lineage>
</organism>
<evidence type="ECO:0000256" key="1">
    <source>
        <dbReference type="ARBA" id="ARBA00022536"/>
    </source>
</evidence>
<keyword evidence="4 5" id="KW-1015">Disulfide bond</keyword>
<gene>
    <name evidence="8" type="ORF">BIW11_00861</name>
</gene>
<dbReference type="AlphaFoldDB" id="A0A1V9XN83"/>
<dbReference type="Gene3D" id="2.120.10.30">
    <property type="entry name" value="TolB, C-terminal domain"/>
    <property type="match status" value="1"/>
</dbReference>
<reference evidence="8 9" key="1">
    <citation type="journal article" date="2017" name="Gigascience">
        <title>Draft genome of the honey bee ectoparasitic mite, Tropilaelaps mercedesae, is shaped by the parasitic life history.</title>
        <authorList>
            <person name="Dong X."/>
            <person name="Armstrong S.D."/>
            <person name="Xia D."/>
            <person name="Makepeace B.L."/>
            <person name="Darby A.C."/>
            <person name="Kadowaki T."/>
        </authorList>
    </citation>
    <scope>NUCLEOTIDE SEQUENCE [LARGE SCALE GENOMIC DNA]</scope>
    <source>
        <strain evidence="8">Wuxi-XJTLU</strain>
    </source>
</reference>
<name>A0A1V9XN83_9ACAR</name>
<keyword evidence="3" id="KW-0677">Repeat</keyword>
<keyword evidence="6" id="KW-0472">Membrane</keyword>
<evidence type="ECO:0000313" key="8">
    <source>
        <dbReference type="EMBL" id="OQR74969.1"/>
    </source>
</evidence>
<dbReference type="InterPro" id="IPR011042">
    <property type="entry name" value="6-blade_b-propeller_TolB-like"/>
</dbReference>
<dbReference type="SUPFAM" id="SSF63825">
    <property type="entry name" value="YWTD domain"/>
    <property type="match status" value="1"/>
</dbReference>
<dbReference type="InterPro" id="IPR049883">
    <property type="entry name" value="NOTCH1_EGF-like"/>
</dbReference>
<proteinExistence type="predicted"/>
<dbReference type="PANTHER" id="PTHR46513">
    <property type="entry name" value="VITELLOGENIN RECEPTOR-LIKE PROTEIN-RELATED-RELATED"/>
    <property type="match status" value="1"/>
</dbReference>
<dbReference type="SMART" id="SM00179">
    <property type="entry name" value="EGF_CA"/>
    <property type="match status" value="2"/>
</dbReference>
<dbReference type="SUPFAM" id="SSF57184">
    <property type="entry name" value="Growth factor receptor domain"/>
    <property type="match status" value="1"/>
</dbReference>
<accession>A0A1V9XN83</accession>
<feature type="domain" description="EGF-like" evidence="7">
    <location>
        <begin position="373"/>
        <end position="416"/>
    </location>
</feature>
<sequence length="484" mass="54605">MENRMSCEDIDECDEDTAICSHFCHNLKGNYSCSCASGFILIPPGGCKVERGDPLFLLAKHGRVVVIKNNEREILFDSNQNSHIGGLTYDYNRGYIFISETDENIIHRITLSSKSHQKYKRARPGALAVDWLTENVYFADHLPFIHVCTKLMDGEFCANITRTHVTTASGIEPGLINSIALVPEEGIMFYAEEKTGNIFKLDMDGANKKPLQTLRRFERKPRALTTDLIHRRLYWLDQKSGSIDYCNFDGRHPTSVIQHLDFVHTFALFEDNIWFPDPEHVTWVLANKRTGVVKSSKNSRLGYAHIVQVIHRVHQPVDMNRCHGQKCQHVCLLRPHGYSCACSAGFRLNPTDESCSPVELNFSAHAKGWYGHLKKECGCLNGGECFARRQDHHDTSNSTSTYYCRCPPGFQGPHCETTNGRTMATVLFTCVVCCLIAGVGICFLLARGQIQRACIQKDTASLFGQDCENLVLREERENDEDGKS</sequence>
<dbReference type="PROSITE" id="PS00022">
    <property type="entry name" value="EGF_1"/>
    <property type="match status" value="1"/>
</dbReference>
<dbReference type="InterPro" id="IPR050778">
    <property type="entry name" value="Cueball_EGF_LRP_Nidogen"/>
</dbReference>
<protein>
    <submittedName>
        <fullName evidence="8">Low-density lipoprotein receptor-related protein 2-like</fullName>
    </submittedName>
</protein>
<keyword evidence="2" id="KW-0732">Signal</keyword>
<dbReference type="STRING" id="418985.A0A1V9XN83"/>
<evidence type="ECO:0000256" key="3">
    <source>
        <dbReference type="ARBA" id="ARBA00022737"/>
    </source>
</evidence>
<dbReference type="CDD" id="cd00054">
    <property type="entry name" value="EGF_CA"/>
    <property type="match status" value="2"/>
</dbReference>
<dbReference type="Gene3D" id="2.10.25.10">
    <property type="entry name" value="Laminin"/>
    <property type="match status" value="2"/>
</dbReference>
<dbReference type="GO" id="GO:0005509">
    <property type="term" value="F:calcium ion binding"/>
    <property type="evidence" value="ECO:0007669"/>
    <property type="project" value="InterPro"/>
</dbReference>